<gene>
    <name evidence="1" type="ORF">Vadar_033404</name>
</gene>
<accession>A0ACB7XED7</accession>
<evidence type="ECO:0000313" key="2">
    <source>
        <dbReference type="Proteomes" id="UP000828048"/>
    </source>
</evidence>
<sequence>MAGQGNGYANGNGNGNHSPSIGNGFPPVHRTSFPHNFLFGAASAAYQVGSPMAVTETWPLIFIINLRADFADFVDLCFWEFGDRVKYWITLNEPWSFCKDGYVSGSIAPGRGTTMVTPVNSSTKDSTWSVQPSHRACTSTPLEPFDNGNPATEPYIVAHNLLLAHAAAIDIYRKNYQNNMLTDATGKNAATEKSTDAQTPPVSGTAVKPPPGVPTDSKVDIAAAERALDFMFGWFVDPVVNGDYPQSMRKYVGSRLPEFSKIESEKLKGSYDFLGVNYYTAEYVSDAANSNVEKLSYTTDPKVKYSRERDGVPIGPQAGATWIYVYPQGIFDVMMYTKKK</sequence>
<protein>
    <submittedName>
        <fullName evidence="1">Uncharacterized protein</fullName>
    </submittedName>
</protein>
<dbReference type="Proteomes" id="UP000828048">
    <property type="component" value="Chromosome 6"/>
</dbReference>
<comment type="caution">
    <text evidence="1">The sequence shown here is derived from an EMBL/GenBank/DDBJ whole genome shotgun (WGS) entry which is preliminary data.</text>
</comment>
<organism evidence="1 2">
    <name type="scientific">Vaccinium darrowii</name>
    <dbReference type="NCBI Taxonomy" id="229202"/>
    <lineage>
        <taxon>Eukaryota</taxon>
        <taxon>Viridiplantae</taxon>
        <taxon>Streptophyta</taxon>
        <taxon>Embryophyta</taxon>
        <taxon>Tracheophyta</taxon>
        <taxon>Spermatophyta</taxon>
        <taxon>Magnoliopsida</taxon>
        <taxon>eudicotyledons</taxon>
        <taxon>Gunneridae</taxon>
        <taxon>Pentapetalae</taxon>
        <taxon>asterids</taxon>
        <taxon>Ericales</taxon>
        <taxon>Ericaceae</taxon>
        <taxon>Vaccinioideae</taxon>
        <taxon>Vaccinieae</taxon>
        <taxon>Vaccinium</taxon>
    </lineage>
</organism>
<dbReference type="EMBL" id="CM037156">
    <property type="protein sequence ID" value="KAH7838985.1"/>
    <property type="molecule type" value="Genomic_DNA"/>
</dbReference>
<reference evidence="1 2" key="1">
    <citation type="journal article" date="2021" name="Hortic Res">
        <title>High-quality reference genome and annotation aids understanding of berry development for evergreen blueberry (Vaccinium darrowii).</title>
        <authorList>
            <person name="Yu J."/>
            <person name="Hulse-Kemp A.M."/>
            <person name="Babiker E."/>
            <person name="Staton M."/>
        </authorList>
    </citation>
    <scope>NUCLEOTIDE SEQUENCE [LARGE SCALE GENOMIC DNA]</scope>
    <source>
        <strain evidence="2">cv. NJ 8807/NJ 8810</strain>
        <tissue evidence="1">Young leaf</tissue>
    </source>
</reference>
<proteinExistence type="predicted"/>
<name>A0ACB7XED7_9ERIC</name>
<evidence type="ECO:0000313" key="1">
    <source>
        <dbReference type="EMBL" id="KAH7838985.1"/>
    </source>
</evidence>
<keyword evidence="2" id="KW-1185">Reference proteome</keyword>